<keyword evidence="2" id="KW-1185">Reference proteome</keyword>
<dbReference type="AlphaFoldDB" id="A0A914PS88"/>
<name>A0A914PS88_9BILA</name>
<proteinExistence type="predicted"/>
<dbReference type="Proteomes" id="UP000887578">
    <property type="component" value="Unplaced"/>
</dbReference>
<keyword evidence="1" id="KW-0175">Coiled coil</keyword>
<protein>
    <submittedName>
        <fullName evidence="3">Uncharacterized protein</fullName>
    </submittedName>
</protein>
<organism evidence="2 3">
    <name type="scientific">Panagrolaimus davidi</name>
    <dbReference type="NCBI Taxonomy" id="227884"/>
    <lineage>
        <taxon>Eukaryota</taxon>
        <taxon>Metazoa</taxon>
        <taxon>Ecdysozoa</taxon>
        <taxon>Nematoda</taxon>
        <taxon>Chromadorea</taxon>
        <taxon>Rhabditida</taxon>
        <taxon>Tylenchina</taxon>
        <taxon>Panagrolaimomorpha</taxon>
        <taxon>Panagrolaimoidea</taxon>
        <taxon>Panagrolaimidae</taxon>
        <taxon>Panagrolaimus</taxon>
    </lineage>
</organism>
<evidence type="ECO:0000313" key="2">
    <source>
        <dbReference type="Proteomes" id="UP000887578"/>
    </source>
</evidence>
<sequence>MEEKNNKELQESLKSEYESQMNFMKKEYEDQINILKNKNYELETDFIQMKAENELTECLNKILVFSNKKQMIWKLK</sequence>
<dbReference type="WBParaSite" id="PDA_v2.g19015.t1">
    <property type="protein sequence ID" value="PDA_v2.g19015.t1"/>
    <property type="gene ID" value="PDA_v2.g19015"/>
</dbReference>
<reference evidence="3" key="1">
    <citation type="submission" date="2022-11" db="UniProtKB">
        <authorList>
            <consortium name="WormBaseParasite"/>
        </authorList>
    </citation>
    <scope>IDENTIFICATION</scope>
</reference>
<evidence type="ECO:0000313" key="3">
    <source>
        <dbReference type="WBParaSite" id="PDA_v2.g19015.t1"/>
    </source>
</evidence>
<feature type="coiled-coil region" evidence="1">
    <location>
        <begin position="7"/>
        <end position="45"/>
    </location>
</feature>
<evidence type="ECO:0000256" key="1">
    <source>
        <dbReference type="SAM" id="Coils"/>
    </source>
</evidence>
<accession>A0A914PS88</accession>